<dbReference type="CDD" id="cd17323">
    <property type="entry name" value="MFS_Tpo1_MDR_like"/>
    <property type="match status" value="1"/>
</dbReference>
<dbReference type="InterPro" id="IPR036259">
    <property type="entry name" value="MFS_trans_sf"/>
</dbReference>
<accession>A0A8H4TNQ0</accession>
<evidence type="ECO:0000313" key="13">
    <source>
        <dbReference type="Proteomes" id="UP000604273"/>
    </source>
</evidence>
<feature type="transmembrane region" description="Helical" evidence="10">
    <location>
        <begin position="150"/>
        <end position="177"/>
    </location>
</feature>
<gene>
    <name evidence="12" type="ORF">FGADI_490</name>
</gene>
<evidence type="ECO:0000256" key="8">
    <source>
        <dbReference type="ARBA" id="ARBA00038459"/>
    </source>
</evidence>
<keyword evidence="13" id="KW-1185">Reference proteome</keyword>
<organism evidence="12 13">
    <name type="scientific">Fusarium gaditjirri</name>
    <dbReference type="NCBI Taxonomy" id="282569"/>
    <lineage>
        <taxon>Eukaryota</taxon>
        <taxon>Fungi</taxon>
        <taxon>Dikarya</taxon>
        <taxon>Ascomycota</taxon>
        <taxon>Pezizomycotina</taxon>
        <taxon>Sordariomycetes</taxon>
        <taxon>Hypocreomycetidae</taxon>
        <taxon>Hypocreales</taxon>
        <taxon>Nectriaceae</taxon>
        <taxon>Fusarium</taxon>
        <taxon>Fusarium nisikadoi species complex</taxon>
    </lineage>
</organism>
<keyword evidence="5 10" id="KW-1133">Transmembrane helix</keyword>
<evidence type="ECO:0000256" key="2">
    <source>
        <dbReference type="ARBA" id="ARBA00022448"/>
    </source>
</evidence>
<evidence type="ECO:0000313" key="12">
    <source>
        <dbReference type="EMBL" id="KAF4961253.1"/>
    </source>
</evidence>
<dbReference type="AlphaFoldDB" id="A0A8H4TNQ0"/>
<feature type="transmembrane region" description="Helical" evidence="10">
    <location>
        <begin position="206"/>
        <end position="229"/>
    </location>
</feature>
<dbReference type="InterPro" id="IPR020846">
    <property type="entry name" value="MFS_dom"/>
</dbReference>
<dbReference type="InterPro" id="IPR011701">
    <property type="entry name" value="MFS"/>
</dbReference>
<evidence type="ECO:0000256" key="1">
    <source>
        <dbReference type="ARBA" id="ARBA00004651"/>
    </source>
</evidence>
<feature type="transmembrane region" description="Helical" evidence="10">
    <location>
        <begin position="452"/>
        <end position="476"/>
    </location>
</feature>
<keyword evidence="3" id="KW-1003">Cell membrane</keyword>
<keyword evidence="6 10" id="KW-0472">Membrane</keyword>
<protein>
    <recommendedName>
        <fullName evidence="11">Major facilitator superfamily (MFS) profile domain-containing protein</fullName>
    </recommendedName>
</protein>
<feature type="transmembrane region" description="Helical" evidence="10">
    <location>
        <begin position="235"/>
        <end position="253"/>
    </location>
</feature>
<dbReference type="PANTHER" id="PTHR23502:SF186">
    <property type="entry name" value="MAJOR FACILITATOR SUPERFAMILY (MFS) PROFILE DOMAIN-CONTAINING PROTEIN"/>
    <property type="match status" value="1"/>
</dbReference>
<dbReference type="Proteomes" id="UP000604273">
    <property type="component" value="Unassembled WGS sequence"/>
</dbReference>
<dbReference type="EMBL" id="JABFAI010000007">
    <property type="protein sequence ID" value="KAF4961253.1"/>
    <property type="molecule type" value="Genomic_DNA"/>
</dbReference>
<evidence type="ECO:0000256" key="9">
    <source>
        <dbReference type="SAM" id="MobiDB-lite"/>
    </source>
</evidence>
<dbReference type="SUPFAM" id="SSF103473">
    <property type="entry name" value="MFS general substrate transporter"/>
    <property type="match status" value="1"/>
</dbReference>
<evidence type="ECO:0000256" key="6">
    <source>
        <dbReference type="ARBA" id="ARBA00023136"/>
    </source>
</evidence>
<feature type="compositionally biased region" description="Basic and acidic residues" evidence="9">
    <location>
        <begin position="16"/>
        <end position="27"/>
    </location>
</feature>
<evidence type="ECO:0000256" key="7">
    <source>
        <dbReference type="ARBA" id="ARBA00023180"/>
    </source>
</evidence>
<dbReference type="OrthoDB" id="446368at2759"/>
<keyword evidence="4 10" id="KW-0812">Transmembrane</keyword>
<feature type="transmembrane region" description="Helical" evidence="10">
    <location>
        <begin position="354"/>
        <end position="377"/>
    </location>
</feature>
<name>A0A8H4TNQ0_9HYPO</name>
<sequence>MSSRPDLPSSCVSDDETLRQKTPESKPRHSSLVKLLFDRTRVNQAVENHNYPGSGSFEDPFVVSWIPDDTGNPLNWPKWLKWTITMVSAATCFAVAFSSSAYTGTIVPLMIHFKASHTLVTAGVSLYVLGFAVGPLLWAPLCEIYGRQIIFVISYGMYVVFSAACTADHGIATLLVLRFFCGTFGSSPLTNAGGVISDIFNADERAIAMAFFSLAPALGPSLGPFIGGYMSDGQGWRWVMGLMAIIAGFFWVLDMCCVPETYAPYILQNRAEFLSKKTGKVYISIYEHQGKADPPAVVLKKALIRPWQLLCFEPIVILLSIYMAILFGTLYMLFGAYPVVFQLERGWSAGKGGLAFLGVAVGMISAIPTIGLINVWYMKVTKRFNNEPVPPEYRLPGCMLGGVFVPVGMFWFAWTSYRSIHWMSPVAAGVPFGLGMSLVFQSIFSYLIDSYTIYAASVLASNAVLRSLFGAAFPLFTKQMYDNLGTQWASSVPAFLSLACLPMPFIFFRKACGIFFWIVLVVNEIRKKVEDDVSPDQLLRLFDSLPPGLEALFEHILSNLDENNRKTAYQVMALLRTAKENYLTLSLMEFSFLEDYLKDPELSIRDDFISCYATDPDVSRTPEIYIKRIRGCSGGLVECYPSRTNYYGPWGVLDFTHRSIPDMLERPKIKAEM</sequence>
<feature type="transmembrane region" description="Helical" evidence="10">
    <location>
        <begin position="82"/>
        <end position="107"/>
    </location>
</feature>
<evidence type="ECO:0000256" key="3">
    <source>
        <dbReference type="ARBA" id="ARBA00022475"/>
    </source>
</evidence>
<dbReference type="FunFam" id="1.20.1250.20:FF:000011">
    <property type="entry name" value="MFS multidrug transporter, putative"/>
    <property type="match status" value="1"/>
</dbReference>
<feature type="region of interest" description="Disordered" evidence="9">
    <location>
        <begin position="1"/>
        <end position="30"/>
    </location>
</feature>
<reference evidence="12" key="2">
    <citation type="submission" date="2020-05" db="EMBL/GenBank/DDBJ databases">
        <authorList>
            <person name="Kim H.-S."/>
            <person name="Proctor R.H."/>
            <person name="Brown D.W."/>
        </authorList>
    </citation>
    <scope>NUCLEOTIDE SEQUENCE</scope>
    <source>
        <strain evidence="12">NRRL 45417</strain>
    </source>
</reference>
<evidence type="ECO:0000256" key="10">
    <source>
        <dbReference type="SAM" id="Phobius"/>
    </source>
</evidence>
<dbReference type="PROSITE" id="PS50850">
    <property type="entry name" value="MFS"/>
    <property type="match status" value="1"/>
</dbReference>
<dbReference type="PANTHER" id="PTHR23502">
    <property type="entry name" value="MAJOR FACILITATOR SUPERFAMILY"/>
    <property type="match status" value="1"/>
</dbReference>
<evidence type="ECO:0000259" key="11">
    <source>
        <dbReference type="PROSITE" id="PS50850"/>
    </source>
</evidence>
<evidence type="ECO:0000256" key="4">
    <source>
        <dbReference type="ARBA" id="ARBA00022692"/>
    </source>
</evidence>
<reference evidence="12" key="1">
    <citation type="journal article" date="2020" name="BMC Genomics">
        <title>Correction to: Identification and distribution of gene clusters required for synthesis of sphingolipid metabolism inhibitors in diverse species of the filamentous fungus Fusarium.</title>
        <authorList>
            <person name="Kim H.S."/>
            <person name="Lohmar J.M."/>
            <person name="Busman M."/>
            <person name="Brown D.W."/>
            <person name="Naumann T.A."/>
            <person name="Divon H.H."/>
            <person name="Lysoe E."/>
            <person name="Uhlig S."/>
            <person name="Proctor R.H."/>
        </authorList>
    </citation>
    <scope>NUCLEOTIDE SEQUENCE</scope>
    <source>
        <strain evidence="12">NRRL 45417</strain>
    </source>
</reference>
<feature type="transmembrane region" description="Helical" evidence="10">
    <location>
        <begin position="496"/>
        <end position="522"/>
    </location>
</feature>
<comment type="caution">
    <text evidence="12">The sequence shown here is derived from an EMBL/GenBank/DDBJ whole genome shotgun (WGS) entry which is preliminary data.</text>
</comment>
<evidence type="ECO:0000256" key="5">
    <source>
        <dbReference type="ARBA" id="ARBA00022989"/>
    </source>
</evidence>
<proteinExistence type="inferred from homology"/>
<dbReference type="GO" id="GO:0022857">
    <property type="term" value="F:transmembrane transporter activity"/>
    <property type="evidence" value="ECO:0007669"/>
    <property type="project" value="InterPro"/>
</dbReference>
<feature type="transmembrane region" description="Helical" evidence="10">
    <location>
        <begin position="420"/>
        <end position="440"/>
    </location>
</feature>
<keyword evidence="7" id="KW-0325">Glycoprotein</keyword>
<dbReference type="Gene3D" id="1.20.1250.20">
    <property type="entry name" value="MFS general substrate transporter like domains"/>
    <property type="match status" value="1"/>
</dbReference>
<feature type="transmembrane region" description="Helical" evidence="10">
    <location>
        <begin position="309"/>
        <end position="334"/>
    </location>
</feature>
<feature type="domain" description="Major facilitator superfamily (MFS) profile" evidence="11">
    <location>
        <begin position="84"/>
        <end position="527"/>
    </location>
</feature>
<dbReference type="Pfam" id="PF07690">
    <property type="entry name" value="MFS_1"/>
    <property type="match status" value="1"/>
</dbReference>
<comment type="subcellular location">
    <subcellularLocation>
        <location evidence="1">Cell membrane</location>
        <topology evidence="1">Multi-pass membrane protein</topology>
    </subcellularLocation>
</comment>
<keyword evidence="2" id="KW-0813">Transport</keyword>
<feature type="transmembrane region" description="Helical" evidence="10">
    <location>
        <begin position="119"/>
        <end position="138"/>
    </location>
</feature>
<feature type="transmembrane region" description="Helical" evidence="10">
    <location>
        <begin position="397"/>
        <end position="414"/>
    </location>
</feature>
<dbReference type="GO" id="GO:0005886">
    <property type="term" value="C:plasma membrane"/>
    <property type="evidence" value="ECO:0007669"/>
    <property type="project" value="UniProtKB-SubCell"/>
</dbReference>
<comment type="similarity">
    <text evidence="8">Belongs to the major facilitator superfamily. DHA1 family. Polyamines/proton antiporter (TC 2.A.1.2.16) subfamily.</text>
</comment>